<dbReference type="PANTHER" id="PTHR46648">
    <property type="entry name" value="HIT FAMILY PROTEIN 1"/>
    <property type="match status" value="1"/>
</dbReference>
<reference evidence="5 6" key="1">
    <citation type="submission" date="2018-10" db="EMBL/GenBank/DDBJ databases">
        <title>Phylogenomics of Brevibacillus.</title>
        <authorList>
            <person name="Dunlap C."/>
        </authorList>
    </citation>
    <scope>NUCLEOTIDE SEQUENCE [LARGE SCALE GENOMIC DNA]</scope>
    <source>
        <strain evidence="5 6">NRRL NRS 1219</strain>
    </source>
</reference>
<sequence length="158" mass="17961">MQKQRVYSEQIDCLGCRLALSLAPAHVVYENEWVTCLLDIEPFSEGHTLILPKQHLVEWTDLDARTMQNVTEAATLLSRVLRRVYKPDGITLCQNGGAFNELTHFHLHVIPRFHGDGFAWSEPQHEHGAAARLPQTRKLLADALQARSDKEQLQRNGD</sequence>
<dbReference type="OrthoDB" id="9784774at2"/>
<dbReference type="InterPro" id="IPR011146">
    <property type="entry name" value="HIT-like"/>
</dbReference>
<protein>
    <submittedName>
        <fullName evidence="5">HIT family protein</fullName>
    </submittedName>
</protein>
<dbReference type="Gene3D" id="3.30.428.10">
    <property type="entry name" value="HIT-like"/>
    <property type="match status" value="1"/>
</dbReference>
<evidence type="ECO:0000313" key="5">
    <source>
        <dbReference type="EMBL" id="RNB57216.1"/>
    </source>
</evidence>
<dbReference type="SUPFAM" id="SSF54197">
    <property type="entry name" value="HIT-like"/>
    <property type="match status" value="1"/>
</dbReference>
<dbReference type="Pfam" id="PF01230">
    <property type="entry name" value="HIT"/>
    <property type="match status" value="1"/>
</dbReference>
<dbReference type="AlphaFoldDB" id="A0A3M8B186"/>
<keyword evidence="7" id="KW-1185">Reference proteome</keyword>
<feature type="active site" description="Tele-AMP-histidine intermediate" evidence="1">
    <location>
        <position position="108"/>
    </location>
</feature>
<evidence type="ECO:0000313" key="7">
    <source>
        <dbReference type="Proteomes" id="UP000317180"/>
    </source>
</evidence>
<dbReference type="PANTHER" id="PTHR46648:SF1">
    <property type="entry name" value="ADENOSINE 5'-MONOPHOSPHORAMIDASE HNT1"/>
    <property type="match status" value="1"/>
</dbReference>
<proteinExistence type="predicted"/>
<dbReference type="GO" id="GO:0009117">
    <property type="term" value="P:nucleotide metabolic process"/>
    <property type="evidence" value="ECO:0007669"/>
    <property type="project" value="TreeGrafter"/>
</dbReference>
<name>A0A3M8B186_9BACL</name>
<dbReference type="EMBL" id="BJOD01000018">
    <property type="protein sequence ID" value="GED26031.1"/>
    <property type="molecule type" value="Genomic_DNA"/>
</dbReference>
<dbReference type="Proteomes" id="UP000276178">
    <property type="component" value="Unassembled WGS sequence"/>
</dbReference>
<gene>
    <name evidence="4" type="ORF">BAG01nite_21330</name>
    <name evidence="5" type="ORF">EB820_08000</name>
</gene>
<evidence type="ECO:0000256" key="2">
    <source>
        <dbReference type="PROSITE-ProRule" id="PRU00464"/>
    </source>
</evidence>
<dbReference type="InterPro" id="IPR036265">
    <property type="entry name" value="HIT-like_sf"/>
</dbReference>
<feature type="short sequence motif" description="Histidine triad motif" evidence="2">
    <location>
        <begin position="104"/>
        <end position="108"/>
    </location>
</feature>
<dbReference type="PRINTS" id="PR00332">
    <property type="entry name" value="HISTRIAD"/>
</dbReference>
<comment type="caution">
    <text evidence="5">The sequence shown here is derived from an EMBL/GenBank/DDBJ whole genome shotgun (WGS) entry which is preliminary data.</text>
</comment>
<dbReference type="PROSITE" id="PS51084">
    <property type="entry name" value="HIT_2"/>
    <property type="match status" value="1"/>
</dbReference>
<reference evidence="4 7" key="2">
    <citation type="submission" date="2019-06" db="EMBL/GenBank/DDBJ databases">
        <title>Whole genome shotgun sequence of Brevibacillus agri NBRC 15538.</title>
        <authorList>
            <person name="Hosoyama A."/>
            <person name="Uohara A."/>
            <person name="Ohji S."/>
            <person name="Ichikawa N."/>
        </authorList>
    </citation>
    <scope>NUCLEOTIDE SEQUENCE [LARGE SCALE GENOMIC DNA]</scope>
    <source>
        <strain evidence="4 7">NBRC 15538</strain>
    </source>
</reference>
<dbReference type="GeneID" id="82812357"/>
<dbReference type="GO" id="GO:0003824">
    <property type="term" value="F:catalytic activity"/>
    <property type="evidence" value="ECO:0007669"/>
    <property type="project" value="InterPro"/>
</dbReference>
<evidence type="ECO:0000259" key="3">
    <source>
        <dbReference type="PROSITE" id="PS51084"/>
    </source>
</evidence>
<dbReference type="Proteomes" id="UP000317180">
    <property type="component" value="Unassembled WGS sequence"/>
</dbReference>
<dbReference type="InterPro" id="IPR001310">
    <property type="entry name" value="Histidine_triad_HIT"/>
</dbReference>
<evidence type="ECO:0000313" key="4">
    <source>
        <dbReference type="EMBL" id="GED26031.1"/>
    </source>
</evidence>
<organism evidence="5 6">
    <name type="scientific">Brevibacillus agri</name>
    <dbReference type="NCBI Taxonomy" id="51101"/>
    <lineage>
        <taxon>Bacteria</taxon>
        <taxon>Bacillati</taxon>
        <taxon>Bacillota</taxon>
        <taxon>Bacilli</taxon>
        <taxon>Bacillales</taxon>
        <taxon>Paenibacillaceae</taxon>
        <taxon>Brevibacillus</taxon>
    </lineage>
</organism>
<accession>A0A3M8B186</accession>
<evidence type="ECO:0000313" key="6">
    <source>
        <dbReference type="Proteomes" id="UP000276178"/>
    </source>
</evidence>
<evidence type="ECO:0000256" key="1">
    <source>
        <dbReference type="PIRSR" id="PIRSR601310-1"/>
    </source>
</evidence>
<dbReference type="RefSeq" id="WP_122952719.1">
    <property type="nucleotide sequence ID" value="NZ_BJOD01000018.1"/>
</dbReference>
<feature type="domain" description="HIT" evidence="3">
    <location>
        <begin position="14"/>
        <end position="119"/>
    </location>
</feature>
<dbReference type="EMBL" id="RHHN01000025">
    <property type="protein sequence ID" value="RNB57216.1"/>
    <property type="molecule type" value="Genomic_DNA"/>
</dbReference>